<evidence type="ECO:0000256" key="7">
    <source>
        <dbReference type="ARBA" id="ARBA00023017"/>
    </source>
</evidence>
<keyword evidence="10" id="KW-0206">Cytoskeleton</keyword>
<dbReference type="KEGG" id="bter:125386334"/>
<dbReference type="GO" id="GO:0003341">
    <property type="term" value="P:cilium movement"/>
    <property type="evidence" value="ECO:0007669"/>
    <property type="project" value="TreeGrafter"/>
</dbReference>
<dbReference type="InterPro" id="IPR015943">
    <property type="entry name" value="WD40/YVTN_repeat-like_dom_sf"/>
</dbReference>
<dbReference type="Proteomes" id="UP000835206">
    <property type="component" value="Chromosome 14"/>
</dbReference>
<keyword evidence="11" id="KW-0966">Cell projection</keyword>
<dbReference type="InterPro" id="IPR036322">
    <property type="entry name" value="WD40_repeat_dom_sf"/>
</dbReference>
<dbReference type="GO" id="GO:0045504">
    <property type="term" value="F:dynein heavy chain binding"/>
    <property type="evidence" value="ECO:0007669"/>
    <property type="project" value="TreeGrafter"/>
</dbReference>
<evidence type="ECO:0000256" key="12">
    <source>
        <dbReference type="SAM" id="MobiDB-lite"/>
    </source>
</evidence>
<evidence type="ECO:0000256" key="10">
    <source>
        <dbReference type="ARBA" id="ARBA00023212"/>
    </source>
</evidence>
<keyword evidence="13" id="KW-1185">Reference proteome</keyword>
<dbReference type="GO" id="GO:0005874">
    <property type="term" value="C:microtubule"/>
    <property type="evidence" value="ECO:0007669"/>
    <property type="project" value="UniProtKB-KW"/>
</dbReference>
<evidence type="ECO:0000256" key="4">
    <source>
        <dbReference type="ARBA" id="ARBA00022574"/>
    </source>
</evidence>
<dbReference type="OrthoDB" id="366230at2759"/>
<keyword evidence="9" id="KW-0505">Motor protein</keyword>
<gene>
    <name evidence="14" type="primary">LOC125386334</name>
</gene>
<feature type="region of interest" description="Disordered" evidence="12">
    <location>
        <begin position="733"/>
        <end position="768"/>
    </location>
</feature>
<dbReference type="GO" id="GO:0045503">
    <property type="term" value="F:dynein light chain binding"/>
    <property type="evidence" value="ECO:0007669"/>
    <property type="project" value="TreeGrafter"/>
</dbReference>
<feature type="region of interest" description="Disordered" evidence="12">
    <location>
        <begin position="615"/>
        <end position="641"/>
    </location>
</feature>
<dbReference type="SMART" id="SM00320">
    <property type="entry name" value="WD40"/>
    <property type="match status" value="4"/>
</dbReference>
<dbReference type="InterPro" id="IPR050687">
    <property type="entry name" value="Dynein_IC"/>
</dbReference>
<evidence type="ECO:0000256" key="2">
    <source>
        <dbReference type="ARBA" id="ARBA00011059"/>
    </source>
</evidence>
<feature type="compositionally biased region" description="Basic and acidic residues" evidence="12">
    <location>
        <begin position="823"/>
        <end position="850"/>
    </location>
</feature>
<name>A0A9C6ST65_BOMTE</name>
<comment type="subcellular location">
    <subcellularLocation>
        <location evidence="1">Cytoplasm</location>
        <location evidence="1">Cytoskeleton</location>
        <location evidence="1">Cilium axoneme</location>
    </subcellularLocation>
</comment>
<accession>A0A9C6ST65</accession>
<evidence type="ECO:0000256" key="1">
    <source>
        <dbReference type="ARBA" id="ARBA00004430"/>
    </source>
</evidence>
<evidence type="ECO:0000256" key="11">
    <source>
        <dbReference type="ARBA" id="ARBA00023273"/>
    </source>
</evidence>
<evidence type="ECO:0000256" key="6">
    <source>
        <dbReference type="ARBA" id="ARBA00022737"/>
    </source>
</evidence>
<organism evidence="13 14">
    <name type="scientific">Bombus terrestris</name>
    <name type="common">Buff-tailed bumblebee</name>
    <name type="synonym">Apis terrestris</name>
    <dbReference type="NCBI Taxonomy" id="30195"/>
    <lineage>
        <taxon>Eukaryota</taxon>
        <taxon>Metazoa</taxon>
        <taxon>Ecdysozoa</taxon>
        <taxon>Arthropoda</taxon>
        <taxon>Hexapoda</taxon>
        <taxon>Insecta</taxon>
        <taxon>Pterygota</taxon>
        <taxon>Neoptera</taxon>
        <taxon>Endopterygota</taxon>
        <taxon>Hymenoptera</taxon>
        <taxon>Apocrita</taxon>
        <taxon>Aculeata</taxon>
        <taxon>Apoidea</taxon>
        <taxon>Anthophila</taxon>
        <taxon>Apidae</taxon>
        <taxon>Bombus</taxon>
        <taxon>Bombus</taxon>
    </lineage>
</organism>
<dbReference type="GeneID" id="125386334"/>
<proteinExistence type="inferred from homology"/>
<evidence type="ECO:0000313" key="14">
    <source>
        <dbReference type="RefSeq" id="XP_048268102.1"/>
    </source>
</evidence>
<comment type="similarity">
    <text evidence="2">Belongs to the dynein intermediate chain family.</text>
</comment>
<keyword evidence="5" id="KW-0493">Microtubule</keyword>
<dbReference type="RefSeq" id="XP_048268102.1">
    <property type="nucleotide sequence ID" value="XM_048412145.1"/>
</dbReference>
<sequence>MEIKRVYVKTRTEFGKHCMFDVRGPQMDAIIHPNPTDMNDYIKRSHCHVEVQHSKQLALHEVQTDSKTTKKSGMFHFEGGWPKDINPRDEETTMRFRRRIEKDDNWAPKLRYLFQMMEHYVLQNGTVNIHEYYFDNMIPTPLVQPFGFRTVNLYNDPETPKRPVTNISWSPDSGSRIVVSYCFLDFGRVPDYSKKLYIWQVDNPNEPYMSLQPPTPCVCCEFNPRDPSVLASGLMTGQVCNWDIRTGNTPVQYSNLQYSHREFANAVKWLPSKSNTEFFSTSTDGCAMWWDTRHLQQPTEILMIDFENPNEPNMDHAIGVSCLNFGPMVGAKFMFGLENGVILTGSRKARSNAEKMAIRFTSHFGAVKSVDRNVFNPSIFMTVGDWRARIWAEDTREDCLLSTPYVKYPTGGCWNKTRHSVFYVTTGSGQLLVWDILQTLREPVFTLQLCDEKLTSLAPCEENTLLAIGNYVGKVFLVEPTDFFQSFDKKDRGVLSECLDKCSKITKAVDSRLKEIKLTQKMAAEDYNANVKIKDKFKGPKKISGKAKGREPNFKTNRNRERTVYREKKKTRDNGLQILEAERRYFDAVQQGVEAYAFETNPDIIPIVHIFATTKKAEKKRKSSRPASAGRNRGPVSVEAKKTAKKFVSKEPVGIQKAERLTCKEPISLFELSVRRSIQSMKEDVLPDLSLKIDKKTKKRKKRKRLFVLPRPCEGEICKPKVCCWRPSMGYRREEKPKEKKKSTLDKDSTVSIRSSTDGRKRRRMKGDVLREMRAPPTQLWEDVLKAKAEIQVAREMWKRRTIRLSVKVRKRRPRKIRVVKKSTVDEPKEPGKEEKGDIRTEESKEEMAKVRKAKVPDPCSPPPVKTADELYSDILGTTPPQLQKERIVGKDYLETYARRKARVYPRISEFGQTK</sequence>
<dbReference type="PANTHER" id="PTHR12442:SF7">
    <property type="entry name" value="DYNEIN AXONEMAL INTERMEDIATE CHAIN 2"/>
    <property type="match status" value="1"/>
</dbReference>
<feature type="region of interest" description="Disordered" evidence="12">
    <location>
        <begin position="823"/>
        <end position="868"/>
    </location>
</feature>
<keyword evidence="6" id="KW-0677">Repeat</keyword>
<dbReference type="Gene3D" id="2.130.10.10">
    <property type="entry name" value="YVTN repeat-like/Quinoprotein amine dehydrogenase"/>
    <property type="match status" value="2"/>
</dbReference>
<keyword evidence="4" id="KW-0853">WD repeat</keyword>
<dbReference type="InterPro" id="IPR001680">
    <property type="entry name" value="WD40_rpt"/>
</dbReference>
<feature type="compositionally biased region" description="Basic and acidic residues" evidence="12">
    <location>
        <begin position="733"/>
        <end position="749"/>
    </location>
</feature>
<dbReference type="PANTHER" id="PTHR12442">
    <property type="entry name" value="DYNEIN INTERMEDIATE CHAIN"/>
    <property type="match status" value="1"/>
</dbReference>
<evidence type="ECO:0000256" key="3">
    <source>
        <dbReference type="ARBA" id="ARBA00022490"/>
    </source>
</evidence>
<evidence type="ECO:0000256" key="8">
    <source>
        <dbReference type="ARBA" id="ARBA00023069"/>
    </source>
</evidence>
<evidence type="ECO:0000256" key="9">
    <source>
        <dbReference type="ARBA" id="ARBA00023175"/>
    </source>
</evidence>
<evidence type="ECO:0000313" key="13">
    <source>
        <dbReference type="Proteomes" id="UP000835206"/>
    </source>
</evidence>
<dbReference type="GO" id="GO:0036158">
    <property type="term" value="P:outer dynein arm assembly"/>
    <property type="evidence" value="ECO:0007669"/>
    <property type="project" value="TreeGrafter"/>
</dbReference>
<reference evidence="14" key="1">
    <citation type="submission" date="2025-08" db="UniProtKB">
        <authorList>
            <consortium name="RefSeq"/>
        </authorList>
    </citation>
    <scope>IDENTIFICATION</scope>
</reference>
<protein>
    <submittedName>
        <fullName evidence="14">Dynein axonemal intermediate chain 2-like</fullName>
    </submittedName>
</protein>
<dbReference type="SUPFAM" id="SSF50978">
    <property type="entry name" value="WD40 repeat-like"/>
    <property type="match status" value="1"/>
</dbReference>
<dbReference type="AlphaFoldDB" id="A0A9C6ST65"/>
<dbReference type="GO" id="GO:0036157">
    <property type="term" value="C:outer dynein arm"/>
    <property type="evidence" value="ECO:0007669"/>
    <property type="project" value="TreeGrafter"/>
</dbReference>
<keyword evidence="7" id="KW-0243">Dynein</keyword>
<keyword evidence="8" id="KW-0969">Cilium</keyword>
<keyword evidence="3" id="KW-0963">Cytoplasm</keyword>
<evidence type="ECO:0000256" key="5">
    <source>
        <dbReference type="ARBA" id="ARBA00022701"/>
    </source>
</evidence>